<dbReference type="CDD" id="cd00067">
    <property type="entry name" value="GAL4"/>
    <property type="match status" value="1"/>
</dbReference>
<dbReference type="InterPro" id="IPR007219">
    <property type="entry name" value="XnlR_reg_dom"/>
</dbReference>
<organism evidence="8 9">
    <name type="scientific">Aspergillus granulosus</name>
    <dbReference type="NCBI Taxonomy" id="176169"/>
    <lineage>
        <taxon>Eukaryota</taxon>
        <taxon>Fungi</taxon>
        <taxon>Dikarya</taxon>
        <taxon>Ascomycota</taxon>
        <taxon>Pezizomycotina</taxon>
        <taxon>Eurotiomycetes</taxon>
        <taxon>Eurotiomycetidae</taxon>
        <taxon>Eurotiales</taxon>
        <taxon>Aspergillaceae</taxon>
        <taxon>Aspergillus</taxon>
        <taxon>Aspergillus subgen. Nidulantes</taxon>
    </lineage>
</organism>
<dbReference type="Pfam" id="PF04082">
    <property type="entry name" value="Fungal_trans"/>
    <property type="match status" value="1"/>
</dbReference>
<dbReference type="PANTHER" id="PTHR47171:SF6">
    <property type="entry name" value="SPECIFIC TRANSCRIPTION FACTOR, PUTATIVE (AFU_ORTHOLOGUE AFUA_2G06130)-RELATED"/>
    <property type="match status" value="1"/>
</dbReference>
<evidence type="ECO:0000256" key="4">
    <source>
        <dbReference type="ARBA" id="ARBA00023163"/>
    </source>
</evidence>
<evidence type="ECO:0000256" key="2">
    <source>
        <dbReference type="ARBA" id="ARBA00023015"/>
    </source>
</evidence>
<accession>A0ABR4GZ12</accession>
<dbReference type="CDD" id="cd12148">
    <property type="entry name" value="fungal_TF_MHR"/>
    <property type="match status" value="1"/>
</dbReference>
<dbReference type="PANTHER" id="PTHR47171">
    <property type="entry name" value="FARA-RELATED"/>
    <property type="match status" value="1"/>
</dbReference>
<name>A0ABR4GZ12_9EURO</name>
<evidence type="ECO:0000256" key="5">
    <source>
        <dbReference type="ARBA" id="ARBA00023242"/>
    </source>
</evidence>
<evidence type="ECO:0000256" key="3">
    <source>
        <dbReference type="ARBA" id="ARBA00023125"/>
    </source>
</evidence>
<keyword evidence="9" id="KW-1185">Reference proteome</keyword>
<comment type="caution">
    <text evidence="8">The sequence shown here is derived from an EMBL/GenBank/DDBJ whole genome shotgun (WGS) entry which is preliminary data.</text>
</comment>
<feature type="region of interest" description="Disordered" evidence="6">
    <location>
        <begin position="526"/>
        <end position="545"/>
    </location>
</feature>
<dbReference type="InterPro" id="IPR052073">
    <property type="entry name" value="Amide_Lactam_Regulators"/>
</dbReference>
<evidence type="ECO:0000256" key="6">
    <source>
        <dbReference type="SAM" id="MobiDB-lite"/>
    </source>
</evidence>
<evidence type="ECO:0000256" key="1">
    <source>
        <dbReference type="ARBA" id="ARBA00022833"/>
    </source>
</evidence>
<dbReference type="InterPro" id="IPR001138">
    <property type="entry name" value="Zn2Cys6_DnaBD"/>
</dbReference>
<sequence>MPDRPKTFKFVASDSSGYSPSCKQTRRACENCRKRKRRCAHGSRLAPQSTAAINARQGDKILTVTETATDPTTAASHNDRTQIPPEAHTDGESRFVGNTDPEGALFIANRPALTSNGIRQHDLGVWLQLPLEKPRSSFIAYPDHLISSVLFSHLKEQCLSVLPSQADIGALLGIYMENIHPIFPVLDYEAYQSMAANSPEKTLLSQSICLAASRERRAKQYLRLPHMSQTDTSQGLSSAVTTLLALGLVQDKLILVQAMSLTSFSTQFSGDRQEPAELLSRAICHAHTLGLHHKCHASTEYNEKTRTRIFCCLYALDILTSACLGRPVQLHHRDFGRDLSSSVAAQEGCFQLFLRVIQLMDRVIDIYRPGEDSTWKGAFPSFQDLLEELPADMPEIPMHLIATIEVLYHAVAILSCHSTNLHGISRTRSSESHIRQSLSTSRVTYIVGEEFRNKLSLFPFIPYAVALALRASYHNLHQSKAAIFRDRARKQFNANCQILRQLGDDFYSASLMADLAERLINETARQEDGDARGNQEINAPCPPDDAPLEARTDLWGQGDSMQCPDLNEARSHDIGLFDPMSFLGIFDNFEHEIEAFGGMGHR</sequence>
<protein>
    <recommendedName>
        <fullName evidence="7">Xylanolytic transcriptional activator regulatory domain-containing protein</fullName>
    </recommendedName>
</protein>
<keyword evidence="2" id="KW-0805">Transcription regulation</keyword>
<gene>
    <name evidence="8" type="ORF">BJX63DRAFT_436117</name>
</gene>
<evidence type="ECO:0000259" key="7">
    <source>
        <dbReference type="SMART" id="SM00906"/>
    </source>
</evidence>
<evidence type="ECO:0000313" key="9">
    <source>
        <dbReference type="Proteomes" id="UP001610334"/>
    </source>
</evidence>
<feature type="region of interest" description="Disordered" evidence="6">
    <location>
        <begin position="68"/>
        <end position="93"/>
    </location>
</feature>
<dbReference type="Proteomes" id="UP001610334">
    <property type="component" value="Unassembled WGS sequence"/>
</dbReference>
<evidence type="ECO:0000313" key="8">
    <source>
        <dbReference type="EMBL" id="KAL2808443.1"/>
    </source>
</evidence>
<proteinExistence type="predicted"/>
<dbReference type="EMBL" id="JBFXLT010000112">
    <property type="protein sequence ID" value="KAL2808443.1"/>
    <property type="molecule type" value="Genomic_DNA"/>
</dbReference>
<keyword evidence="4" id="KW-0804">Transcription</keyword>
<keyword evidence="1" id="KW-0862">Zinc</keyword>
<keyword evidence="3" id="KW-0238">DNA-binding</keyword>
<feature type="domain" description="Xylanolytic transcriptional activator regulatory" evidence="7">
    <location>
        <begin position="275"/>
        <end position="346"/>
    </location>
</feature>
<dbReference type="SMART" id="SM00906">
    <property type="entry name" value="Fungal_trans"/>
    <property type="match status" value="1"/>
</dbReference>
<keyword evidence="5" id="KW-0539">Nucleus</keyword>
<reference evidence="8 9" key="1">
    <citation type="submission" date="2024-07" db="EMBL/GenBank/DDBJ databases">
        <title>Section-level genome sequencing and comparative genomics of Aspergillus sections Usti and Cavernicolus.</title>
        <authorList>
            <consortium name="Lawrence Berkeley National Laboratory"/>
            <person name="Nybo J.L."/>
            <person name="Vesth T.C."/>
            <person name="Theobald S."/>
            <person name="Frisvad J.C."/>
            <person name="Larsen T.O."/>
            <person name="Kjaerboelling I."/>
            <person name="Rothschild-Mancinelli K."/>
            <person name="Lyhne E.K."/>
            <person name="Kogle M.E."/>
            <person name="Barry K."/>
            <person name="Clum A."/>
            <person name="Na H."/>
            <person name="Ledsgaard L."/>
            <person name="Lin J."/>
            <person name="Lipzen A."/>
            <person name="Kuo A."/>
            <person name="Riley R."/>
            <person name="Mondo S."/>
            <person name="Labutti K."/>
            <person name="Haridas S."/>
            <person name="Pangalinan J."/>
            <person name="Salamov A.A."/>
            <person name="Simmons B.A."/>
            <person name="Magnuson J.K."/>
            <person name="Chen J."/>
            <person name="Drula E."/>
            <person name="Henrissat B."/>
            <person name="Wiebenga A."/>
            <person name="Lubbers R.J."/>
            <person name="Gomes A.C."/>
            <person name="Makela M.R."/>
            <person name="Stajich J."/>
            <person name="Grigoriev I.V."/>
            <person name="Mortensen U.H."/>
            <person name="De Vries R.P."/>
            <person name="Baker S.E."/>
            <person name="Andersen M.R."/>
        </authorList>
    </citation>
    <scope>NUCLEOTIDE SEQUENCE [LARGE SCALE GENOMIC DNA]</scope>
    <source>
        <strain evidence="8 9">CBS 588.65</strain>
    </source>
</reference>